<name>A0A0U5GAG1_ASPCI</name>
<dbReference type="EMBL" id="CDMC01000009">
    <property type="protein sequence ID" value="CEL07598.1"/>
    <property type="molecule type" value="Genomic_DNA"/>
</dbReference>
<dbReference type="CDD" id="cd22997">
    <property type="entry name" value="GT_LH"/>
    <property type="match status" value="1"/>
</dbReference>
<accession>A0A0U5GAG1</accession>
<dbReference type="OrthoDB" id="422736at2759"/>
<dbReference type="PANTHER" id="PTHR36587">
    <property type="entry name" value="EXPRESSION SITE-ASSOCIATED GENE 3 (ESAG3)-LIKE PROTEIN"/>
    <property type="match status" value="1"/>
</dbReference>
<dbReference type="OMA" id="LLGGQDW"/>
<dbReference type="AlphaFoldDB" id="A0A0U5GAG1"/>
<reference evidence="2" key="1">
    <citation type="journal article" date="2016" name="Genome Announc.">
        <title>Draft genome sequences of fungus Aspergillus calidoustus.</title>
        <authorList>
            <person name="Horn F."/>
            <person name="Linde J."/>
            <person name="Mattern D.J."/>
            <person name="Walther G."/>
            <person name="Guthke R."/>
            <person name="Scherlach K."/>
            <person name="Martin K."/>
            <person name="Brakhage A.A."/>
            <person name="Petzke L."/>
            <person name="Valiante V."/>
        </authorList>
    </citation>
    <scope>NUCLEOTIDE SEQUENCE [LARGE SCALE GENOMIC DNA]</scope>
    <source>
        <strain evidence="2">SF006504</strain>
    </source>
</reference>
<evidence type="ECO:0000313" key="1">
    <source>
        <dbReference type="EMBL" id="CEL07598.1"/>
    </source>
</evidence>
<keyword evidence="2" id="KW-1185">Reference proteome</keyword>
<gene>
    <name evidence="1" type="ORF">ASPCAL10755</name>
</gene>
<protein>
    <submittedName>
        <fullName evidence="1">Uncharacterized protein</fullName>
    </submittedName>
</protein>
<dbReference type="PANTHER" id="PTHR36587:SF2">
    <property type="entry name" value="EXPRESSION SITE-ASSOCIATED GENE 3 (ESAG3)-LIKE PROTEIN"/>
    <property type="match status" value="1"/>
</dbReference>
<evidence type="ECO:0000313" key="2">
    <source>
        <dbReference type="Proteomes" id="UP000054771"/>
    </source>
</evidence>
<dbReference type="Proteomes" id="UP000054771">
    <property type="component" value="Unassembled WGS sequence"/>
</dbReference>
<organism evidence="1 2">
    <name type="scientific">Aspergillus calidoustus</name>
    <dbReference type="NCBI Taxonomy" id="454130"/>
    <lineage>
        <taxon>Eukaryota</taxon>
        <taxon>Fungi</taxon>
        <taxon>Dikarya</taxon>
        <taxon>Ascomycota</taxon>
        <taxon>Pezizomycotina</taxon>
        <taxon>Eurotiomycetes</taxon>
        <taxon>Eurotiomycetidae</taxon>
        <taxon>Eurotiales</taxon>
        <taxon>Aspergillaceae</taxon>
        <taxon>Aspergillus</taxon>
        <taxon>Aspergillus subgen. Nidulantes</taxon>
    </lineage>
</organism>
<proteinExistence type="predicted"/>
<sequence length="605" mass="69536">MDSRGLLNGLDGSLPGPWVDQYNSWRLSVTGFLQQSLVRRPRPRPIRTACTVAACFFFLVILLRSHREPEVNYWTEYPSYHPFHEKPEDATIVSPRLALEHNDTLPDNLQKTNPSFHLVLPATRSTPDLCRTLTSAMILNYPPPTLVRYGRELPEGSAGHDYMVDRITGIYNFLAYTPTLQDNDIVLIVDGFDIFFQLPPEVLVKRYQDLLRENNAKLREKYGMVTVERPFRKDVMETMQKYSQRVIFSASKECFHDLAEDAGCVSVPGSTLPPDAYGWKTDTQGPLTRPRWLKPGAVIGQVADLKLIYAQVLRFVEEHRAVDGDYLALTQMYGRQEYVRELERLRTASGLRETLNRWIGISEATNITKVNPRLQSGQRYEYGIGVDFESRLFFNAVNAKQDVEWLRYNNVTKTSTAQMEHRVPRESRLLLPEDISEKKLGNPFKQPKFDKDEYINPPWNDTLDHLPANRTWNNIPLLTNVHSAEVPVLVHMNMKDKGTIRDIWWSKMWYFPWGRALLRKYIRAQTGFDAAQQALLGGQNSWDQRGGAGGVWTDKGEWIDYPEVCAGFERDLFDDDLGVFGEEAGDEYGGPVYNQWGNLVKGREF</sequence>